<reference evidence="1 2" key="1">
    <citation type="journal article" date="2013" name="Genome Announc.">
        <title>Genome Sequence of Mycoplasma parvum (Formerly Eperythrozoon parvum), a Diminutive Hemoplasma of the Pig.</title>
        <authorList>
            <person name="do Nascimento N.C."/>
            <person name="Dos Santos A.P."/>
            <person name="Chu Y."/>
            <person name="Guimaraes A.M."/>
            <person name="Pagliaro A."/>
            <person name="Messick J.B."/>
        </authorList>
    </citation>
    <scope>NUCLEOTIDE SEQUENCE [LARGE SCALE GENOMIC DNA]</scope>
    <source>
        <strain evidence="1 2">Indiana</strain>
    </source>
</reference>
<dbReference type="AlphaFoldDB" id="U5NG23"/>
<name>U5NG23_9MOLU</name>
<dbReference type="HOGENOM" id="CLU_2423797_0_0_14"/>
<accession>U5NG23</accession>
<keyword evidence="2" id="KW-1185">Reference proteome</keyword>
<sequence length="91" mass="10815">MICKFFEKSFLGKFTSIFSLIVLDEKLFKLTDLPLLDKSFKVTKYFPPPPQKEYSELKILNFYCLEIKNIRNSLQLTKEITNKFHICNSKK</sequence>
<evidence type="ECO:0000313" key="1">
    <source>
        <dbReference type="EMBL" id="AGX89208.1"/>
    </source>
</evidence>
<dbReference type="KEGG" id="mpv:PRV_02355"/>
<gene>
    <name evidence="1" type="ORF">PRV_02355</name>
</gene>
<organism evidence="1 2">
    <name type="scientific">Mycoplasma parvum str. Indiana</name>
    <dbReference type="NCBI Taxonomy" id="1403316"/>
    <lineage>
        <taxon>Bacteria</taxon>
        <taxon>Bacillati</taxon>
        <taxon>Mycoplasmatota</taxon>
        <taxon>Mollicutes</taxon>
        <taxon>Mycoplasmataceae</taxon>
        <taxon>Mycoplasma</taxon>
    </lineage>
</organism>
<protein>
    <submittedName>
        <fullName evidence="1">Uncharacterized protein</fullName>
    </submittedName>
</protein>
<dbReference type="Proteomes" id="UP000017119">
    <property type="component" value="Chromosome"/>
</dbReference>
<evidence type="ECO:0000313" key="2">
    <source>
        <dbReference type="Proteomes" id="UP000017119"/>
    </source>
</evidence>
<proteinExistence type="predicted"/>
<dbReference type="EMBL" id="CP006771">
    <property type="protein sequence ID" value="AGX89208.1"/>
    <property type="molecule type" value="Genomic_DNA"/>
</dbReference>